<evidence type="ECO:0000313" key="3">
    <source>
        <dbReference type="EMBL" id="CYU73621.1"/>
    </source>
</evidence>
<evidence type="ECO:0000313" key="4">
    <source>
        <dbReference type="Proteomes" id="UP000074664"/>
    </source>
</evidence>
<protein>
    <submittedName>
        <fullName evidence="3">Phage minor structural protein</fullName>
    </submittedName>
</protein>
<reference evidence="3 4" key="1">
    <citation type="submission" date="2016-02" db="EMBL/GenBank/DDBJ databases">
        <authorList>
            <consortium name="Pathogen Informatics"/>
        </authorList>
    </citation>
    <scope>NUCLEOTIDE SEQUENCE [LARGE SCALE GENOMIC DNA]</scope>
    <source>
        <strain evidence="3 4">LSS30</strain>
    </source>
</reference>
<dbReference type="InterPro" id="IPR012892">
    <property type="entry name" value="Gp58"/>
</dbReference>
<dbReference type="RefSeq" id="WP_079398172.1">
    <property type="nucleotide sequence ID" value="NZ_CEDH01000012.1"/>
</dbReference>
<proteinExistence type="predicted"/>
<evidence type="ECO:0000256" key="1">
    <source>
        <dbReference type="SAM" id="MobiDB-lite"/>
    </source>
</evidence>
<organism evidence="3 4">
    <name type="scientific">Streptococcus suis</name>
    <dbReference type="NCBI Taxonomy" id="1307"/>
    <lineage>
        <taxon>Bacteria</taxon>
        <taxon>Bacillati</taxon>
        <taxon>Bacillota</taxon>
        <taxon>Bacilli</taxon>
        <taxon>Lactobacillales</taxon>
        <taxon>Streptococcaceae</taxon>
        <taxon>Streptococcus</taxon>
    </lineage>
</organism>
<evidence type="ECO:0000259" key="2">
    <source>
        <dbReference type="Pfam" id="PF07902"/>
    </source>
</evidence>
<comment type="caution">
    <text evidence="3">The sequence shown here is derived from an EMBL/GenBank/DDBJ whole genome shotgun (WGS) entry which is preliminary data.</text>
</comment>
<dbReference type="Gene3D" id="1.20.5.300">
    <property type="match status" value="1"/>
</dbReference>
<dbReference type="Proteomes" id="UP000074664">
    <property type="component" value="Unassembled WGS sequence"/>
</dbReference>
<feature type="region of interest" description="Disordered" evidence="1">
    <location>
        <begin position="992"/>
        <end position="1020"/>
    </location>
</feature>
<accession>A0AAN2RGV0</accession>
<name>A0AAN2RGV0_STRSU</name>
<dbReference type="Gene3D" id="2.60.120.260">
    <property type="entry name" value="Galactose-binding domain-like"/>
    <property type="match status" value="1"/>
</dbReference>
<feature type="domain" description="Gp58-like" evidence="2">
    <location>
        <begin position="1058"/>
        <end position="1313"/>
    </location>
</feature>
<sequence>MVHTVTFNQAMLAKDRMFAIRAGAYTSSDIKEASFNYGYISGDTFKPGGTVAGSAKLTFTSVITSFNKLDKVYPEIGLKVGDSFEWVAMGEYFVNDINIDRNRNTTELDLIDGMFKLNQPYISDLTYPAQIRDVIREICVKTGVELETDDLGFRAIQHHIQSKADKKDITFREVLSQAIQLLGFSAFFNRKGKLEIRGLIESNITITADNYFLHGLTKSEFMYQIAGITCKKDKETLTVGLRTGRSLELENNFMIQNILDDLYYDLKNIRYYPYSLDWQGHLKLDVGQWVTLKTNKIETFKVPVLTQSFNFKGGLKSKISADSKAGNDTQYAYKGFLGKRIEQMSTEIEAEVQQQLEYKDKEFDEKINKVKSEINNGIEQSKAEAEAYADNIKQQIDGQLAESNRQHQLAQQAQDRQIADVLAKAASTKEIAEQTVTDLMRVRNAFNQSIGQANTKALELERSIGTIRTDVMSQAQTILAQAQTQTESTNRVASVETTANSTKMTVSELSKTVSKATGDIASVTSRTKTVEDTLSQTRTQYESLTQTVNAQTGQIDSINRKTADLQSGIDGVTERFENLQVGGENLLLNAGFEDAKDRSETFAVGGVVYTNKLMPKWGSLYNSGISNPTTSYHAIYRESFNGKGPVIEFNESDGSRNWKGINAILRAEDFVAGNYTFSADVYATGPGTKIWFGFYYYNKRGSRSFHDGQTTVNITTTNSWHRVAGQIKLSDDIDTTKLMYLYIYAYNFASNSILYLTKPQLEYGTVATQFRLAQETLRSEIATYKRTAEESSAELSRQIQTVDGKAVDAKTYAQQTATAINTRIESLETYKNAEGTRASQYFTASRDETARQVAALRTAVTDGYVAKAKYEEDARGVTQRFENLQVGGRNYVLNSDVLGLTSTVKDFRFSFESDLNILRGKSVIVSVYIDANNFTSGRIGFEPSVTFRDGTRSYANLWYNKPNTVFKGRIWTIWKIPDKEIAAIHRRGFYNQTSGGSASGGRPKLEIGTAPTDWSPAPEDQQTYTDTKIAEYGTTVDGRFATIQASVDSKANQVDFQRVQETSQLYERIIGSTETSIKDKVARMVMADSLFMIEVKDKISGTATQVSQLNNSYAIKNLTSAGTVLNQINLLANGTNRIDGRLTHITGQTLIDNGVIKNAMIGNLDAGKINTGTLNAARIATNSIDGSKLVFDQAFVNKMIANEALFKQLFAQSAFITSVQAVTMSASKIAGGILSALNGATEFNLQTGQISLKTDGASIQRIADGYPTHFLRFVNDATSYHSTTVLGASKTNTSPNDQTFAGMRIFNSKTKNSIVDLNAYSITFQQYPLATKGFFMDVANQELRPIDSTAQSKLSAKDIYINSRSLATILDNIFDNFKNLNNNGNYARNFYSTWR</sequence>
<dbReference type="EMBL" id="FIGH01000008">
    <property type="protein sequence ID" value="CYU73621.1"/>
    <property type="molecule type" value="Genomic_DNA"/>
</dbReference>
<gene>
    <name evidence="3" type="ORF">ERS132392_01667</name>
</gene>
<dbReference type="Pfam" id="PF07902">
    <property type="entry name" value="Gp58"/>
    <property type="match status" value="1"/>
</dbReference>